<evidence type="ECO:0000313" key="2">
    <source>
        <dbReference type="Proteomes" id="UP000599391"/>
    </source>
</evidence>
<dbReference type="Gene3D" id="3.10.450.50">
    <property type="match status" value="1"/>
</dbReference>
<accession>A0A8J7HIF5</accession>
<dbReference type="RefSeq" id="WP_214442328.1">
    <property type="nucleotide sequence ID" value="NZ_JAECZB010000105.1"/>
</dbReference>
<proteinExistence type="predicted"/>
<dbReference type="InterPro" id="IPR032710">
    <property type="entry name" value="NTF2-like_dom_sf"/>
</dbReference>
<gene>
    <name evidence="1" type="ORF">I8751_28110</name>
</gene>
<organism evidence="1 2">
    <name type="scientific">Atlanticothrix silvestris CENA357</name>
    <dbReference type="NCBI Taxonomy" id="1725252"/>
    <lineage>
        <taxon>Bacteria</taxon>
        <taxon>Bacillati</taxon>
        <taxon>Cyanobacteriota</taxon>
        <taxon>Cyanophyceae</taxon>
        <taxon>Nostocales</taxon>
        <taxon>Nodulariaceae</taxon>
        <taxon>Atlanticothrix</taxon>
        <taxon>Atlanticothrix silvestris</taxon>
    </lineage>
</organism>
<sequence>MSLNTNKTVIRNWYEKAWNERNIALADELIDANFVAHDYPGQPTGVAAAKNLVNQYLTAFPDIHFTIEDIIAEEDKVMARWTARGTHKGDLMGAAPTNKQMIVKGVTISRIANGKIVEFWDNFDQLGMLKQLDLVSLS</sequence>
<name>A0A8J7HIF5_9CYAN</name>
<dbReference type="Pfam" id="PF07366">
    <property type="entry name" value="SnoaL"/>
    <property type="match status" value="1"/>
</dbReference>
<protein>
    <submittedName>
        <fullName evidence="1">Ester cyclase</fullName>
    </submittedName>
</protein>
<dbReference type="InterPro" id="IPR009959">
    <property type="entry name" value="Cyclase_SnoaL-like"/>
</dbReference>
<comment type="caution">
    <text evidence="1">The sequence shown here is derived from an EMBL/GenBank/DDBJ whole genome shotgun (WGS) entry which is preliminary data.</text>
</comment>
<keyword evidence="2" id="KW-1185">Reference proteome</keyword>
<dbReference type="PANTHER" id="PTHR38436">
    <property type="entry name" value="POLYKETIDE CYCLASE SNOAL-LIKE DOMAIN"/>
    <property type="match status" value="1"/>
</dbReference>
<dbReference type="AlphaFoldDB" id="A0A8J7HIF5"/>
<dbReference type="Proteomes" id="UP000599391">
    <property type="component" value="Unassembled WGS sequence"/>
</dbReference>
<dbReference type="PANTHER" id="PTHR38436:SF1">
    <property type="entry name" value="ESTER CYCLASE"/>
    <property type="match status" value="1"/>
</dbReference>
<dbReference type="EMBL" id="JAECZB010000105">
    <property type="protein sequence ID" value="MBH8556133.1"/>
    <property type="molecule type" value="Genomic_DNA"/>
</dbReference>
<dbReference type="SUPFAM" id="SSF54427">
    <property type="entry name" value="NTF2-like"/>
    <property type="match status" value="1"/>
</dbReference>
<dbReference type="GO" id="GO:0030638">
    <property type="term" value="P:polyketide metabolic process"/>
    <property type="evidence" value="ECO:0007669"/>
    <property type="project" value="InterPro"/>
</dbReference>
<evidence type="ECO:0000313" key="1">
    <source>
        <dbReference type="EMBL" id="MBH8556133.1"/>
    </source>
</evidence>
<reference evidence="1 2" key="1">
    <citation type="journal article" date="2021" name="Int. J. Syst. Evol. Microbiol.">
        <title>Amazonocrinis nigriterrae gen. nov., sp. nov., Atlanticothrix silvestris gen. nov., sp. nov. and Dendronalium phyllosphericum gen. nov., sp. nov., nostocacean cyanobacteria from Brazilian environments.</title>
        <authorList>
            <person name="Alvarenga D.O."/>
            <person name="Andreote A.P.D."/>
            <person name="Branco L.H.Z."/>
            <person name="Delbaje E."/>
            <person name="Cruz R.B."/>
            <person name="Varani A.M."/>
            <person name="Fiore M.F."/>
        </authorList>
    </citation>
    <scope>NUCLEOTIDE SEQUENCE [LARGE SCALE GENOMIC DNA]</scope>
    <source>
        <strain evidence="1 2">CENA357</strain>
    </source>
</reference>